<dbReference type="Proteomes" id="UP000007431">
    <property type="component" value="Unassembled WGS sequence"/>
</dbReference>
<dbReference type="InterPro" id="IPR036047">
    <property type="entry name" value="F-box-like_dom_sf"/>
</dbReference>
<sequence>MHAALQTTELVLDILSHLEHVDLAAVARTCSRLSGPALSQIWKHICGLEHILDLLPGGKISLEKTPVHQYHVAGSTENSDVERVKYYAGFVRSWALRPSIDDISTQDLQKVLAGLRGQTLFPNLRKFTYLGPSPCAPLLLSVIGPSVTSLQLWYSFGAELGVNARPEDVDYSAERDLLLAIKERKPRAPVTTLSLSVDLPCTEFVRSVLTDWDELEDLSLYTDCVDPPMIMTFPALPRLKKLMLYIAVNGFHRSPLAVQPSFASASALSSLYLCGESVKDALSILRPISLSELILDGKLAASDFRDICAHMRKIGIPSSLQKMTFRQSRPNEDDEAYAREALLMQHIQPLFFYQNLTEVMLVFVITSLTDDDIGLLACSWPHLRSLCIETTGTTRPLITLSGILAFAQYCPYLEFLRLPVDATKICVPDSANVPFPRAHRRLRTLYIDESPIFSPGMVASFLTRFFPGIRPEGLTTGKGPASNKRAKMWTDVRTLIPLFLDARMTGIHGGMNPM</sequence>
<evidence type="ECO:0000313" key="2">
    <source>
        <dbReference type="EMBL" id="EFI92347.1"/>
    </source>
</evidence>
<dbReference type="AlphaFoldDB" id="D8QI56"/>
<dbReference type="CDD" id="cd09917">
    <property type="entry name" value="F-box_SF"/>
    <property type="match status" value="1"/>
</dbReference>
<dbReference type="Pfam" id="PF12937">
    <property type="entry name" value="F-box-like"/>
    <property type="match status" value="1"/>
</dbReference>
<dbReference type="SUPFAM" id="SSF81383">
    <property type="entry name" value="F-box domain"/>
    <property type="match status" value="1"/>
</dbReference>
<feature type="domain" description="F-box" evidence="1">
    <location>
        <begin position="8"/>
        <end position="46"/>
    </location>
</feature>
<accession>D8QI56</accession>
<gene>
    <name evidence="2" type="ORF">SCHCODRAFT_238015</name>
</gene>
<dbReference type="Gene3D" id="3.80.10.10">
    <property type="entry name" value="Ribonuclease Inhibitor"/>
    <property type="match status" value="1"/>
</dbReference>
<protein>
    <recommendedName>
        <fullName evidence="1">F-box domain-containing protein</fullName>
    </recommendedName>
</protein>
<dbReference type="RefSeq" id="XP_003027250.1">
    <property type="nucleotide sequence ID" value="XM_003027204.1"/>
</dbReference>
<evidence type="ECO:0000259" key="1">
    <source>
        <dbReference type="Pfam" id="PF12937"/>
    </source>
</evidence>
<dbReference type="SUPFAM" id="SSF52047">
    <property type="entry name" value="RNI-like"/>
    <property type="match status" value="1"/>
</dbReference>
<dbReference type="OMA" id="ETIAFSC"/>
<evidence type="ECO:0000313" key="3">
    <source>
        <dbReference type="Proteomes" id="UP000007431"/>
    </source>
</evidence>
<organism evidence="3">
    <name type="scientific">Schizophyllum commune (strain H4-8 / FGSC 9210)</name>
    <name type="common">Split gill fungus</name>
    <dbReference type="NCBI Taxonomy" id="578458"/>
    <lineage>
        <taxon>Eukaryota</taxon>
        <taxon>Fungi</taxon>
        <taxon>Dikarya</taxon>
        <taxon>Basidiomycota</taxon>
        <taxon>Agaricomycotina</taxon>
        <taxon>Agaricomycetes</taxon>
        <taxon>Agaricomycetidae</taxon>
        <taxon>Agaricales</taxon>
        <taxon>Schizophyllaceae</taxon>
        <taxon>Schizophyllum</taxon>
    </lineage>
</organism>
<dbReference type="GeneID" id="9593567"/>
<keyword evidence="3" id="KW-1185">Reference proteome</keyword>
<proteinExistence type="predicted"/>
<dbReference type="InterPro" id="IPR001810">
    <property type="entry name" value="F-box_dom"/>
</dbReference>
<dbReference type="InParanoid" id="D8QI56"/>
<dbReference type="KEGG" id="scm:SCHCO_02518861"/>
<dbReference type="InterPro" id="IPR032675">
    <property type="entry name" value="LRR_dom_sf"/>
</dbReference>
<dbReference type="OrthoDB" id="3543113at2759"/>
<name>D8QI56_SCHCM</name>
<dbReference type="EMBL" id="GL377313">
    <property type="protein sequence ID" value="EFI92347.1"/>
    <property type="molecule type" value="Genomic_DNA"/>
</dbReference>
<dbReference type="HOGENOM" id="CLU_021164_0_4_1"/>
<reference evidence="2 3" key="1">
    <citation type="journal article" date="2010" name="Nat. Biotechnol.">
        <title>Genome sequence of the model mushroom Schizophyllum commune.</title>
        <authorList>
            <person name="Ohm R.A."/>
            <person name="de Jong J.F."/>
            <person name="Lugones L.G."/>
            <person name="Aerts A."/>
            <person name="Kothe E."/>
            <person name="Stajich J.E."/>
            <person name="de Vries R.P."/>
            <person name="Record E."/>
            <person name="Levasseur A."/>
            <person name="Baker S.E."/>
            <person name="Bartholomew K.A."/>
            <person name="Coutinho P.M."/>
            <person name="Erdmann S."/>
            <person name="Fowler T.J."/>
            <person name="Gathman A.C."/>
            <person name="Lombard V."/>
            <person name="Henrissat B."/>
            <person name="Knabe N."/>
            <person name="Kuees U."/>
            <person name="Lilly W.W."/>
            <person name="Lindquist E."/>
            <person name="Lucas S."/>
            <person name="Magnuson J.K."/>
            <person name="Piumi F."/>
            <person name="Raudaskoski M."/>
            <person name="Salamov A."/>
            <person name="Schmutz J."/>
            <person name="Schwarze F.W.M.R."/>
            <person name="vanKuyk P.A."/>
            <person name="Horton J.S."/>
            <person name="Grigoriev I.V."/>
            <person name="Woesten H.A.B."/>
        </authorList>
    </citation>
    <scope>NUCLEOTIDE SEQUENCE [LARGE SCALE GENOMIC DNA]</scope>
    <source>
        <strain evidence="3">H4-8 / FGSC 9210</strain>
    </source>
</reference>
<dbReference type="VEuPathDB" id="FungiDB:SCHCODRAFT_02518861"/>